<dbReference type="SUPFAM" id="SSF46785">
    <property type="entry name" value="Winged helix' DNA-binding domain"/>
    <property type="match status" value="1"/>
</dbReference>
<comment type="caution">
    <text evidence="2">The sequence shown here is derived from an EMBL/GenBank/DDBJ whole genome shotgun (WGS) entry which is preliminary data.</text>
</comment>
<dbReference type="GO" id="GO:0006508">
    <property type="term" value="P:proteolysis"/>
    <property type="evidence" value="ECO:0007669"/>
    <property type="project" value="InterPro"/>
</dbReference>
<gene>
    <name evidence="2" type="ORF">GNE07_18320</name>
</gene>
<dbReference type="InterPro" id="IPR006199">
    <property type="entry name" value="LexA_DNA-bd_dom"/>
</dbReference>
<dbReference type="GO" id="GO:0004252">
    <property type="term" value="F:serine-type endopeptidase activity"/>
    <property type="evidence" value="ECO:0007669"/>
    <property type="project" value="InterPro"/>
</dbReference>
<evidence type="ECO:0000313" key="2">
    <source>
        <dbReference type="EMBL" id="MUB64986.1"/>
    </source>
</evidence>
<organism evidence="2 3">
    <name type="scientific">Hungatella hathewayi</name>
    <dbReference type="NCBI Taxonomy" id="154046"/>
    <lineage>
        <taxon>Bacteria</taxon>
        <taxon>Bacillati</taxon>
        <taxon>Bacillota</taxon>
        <taxon>Clostridia</taxon>
        <taxon>Lachnospirales</taxon>
        <taxon>Lachnospiraceae</taxon>
        <taxon>Hungatella</taxon>
    </lineage>
</organism>
<dbReference type="InterPro" id="IPR036390">
    <property type="entry name" value="WH_DNA-bd_sf"/>
</dbReference>
<name>A0AAW9WHY1_9FIRM</name>
<dbReference type="Gene3D" id="1.10.10.10">
    <property type="entry name" value="Winged helix-like DNA-binding domain superfamily/Winged helix DNA-binding domain"/>
    <property type="match status" value="1"/>
</dbReference>
<reference evidence="2 3" key="1">
    <citation type="submission" date="2019-09" db="EMBL/GenBank/DDBJ databases">
        <title>Draft genome sequencing of Hungatella hathewayi 123Y-2.</title>
        <authorList>
            <person name="Lv Q."/>
            <person name="Li S."/>
        </authorList>
    </citation>
    <scope>NUCLEOTIDE SEQUENCE [LARGE SCALE GENOMIC DNA]</scope>
    <source>
        <strain evidence="2 3">123Y-2</strain>
    </source>
</reference>
<proteinExistence type="predicted"/>
<accession>A0AAW9WHY1</accession>
<evidence type="ECO:0000313" key="3">
    <source>
        <dbReference type="Proteomes" id="UP000434223"/>
    </source>
</evidence>
<evidence type="ECO:0000259" key="1">
    <source>
        <dbReference type="Pfam" id="PF01726"/>
    </source>
</evidence>
<dbReference type="AlphaFoldDB" id="A0AAW9WHY1"/>
<dbReference type="InterPro" id="IPR036388">
    <property type="entry name" value="WH-like_DNA-bd_sf"/>
</dbReference>
<dbReference type="RefSeq" id="WP_055651872.1">
    <property type="nucleotide sequence ID" value="NZ_CZAZ01000038.1"/>
</dbReference>
<dbReference type="Pfam" id="PF01726">
    <property type="entry name" value="LexA_DNA_bind"/>
    <property type="match status" value="1"/>
</dbReference>
<dbReference type="Proteomes" id="UP000434223">
    <property type="component" value="Unassembled WGS sequence"/>
</dbReference>
<dbReference type="EMBL" id="WNME01000012">
    <property type="protein sequence ID" value="MUB64986.1"/>
    <property type="molecule type" value="Genomic_DNA"/>
</dbReference>
<sequence>MKERHKQIRDYIVQYTIAHGWPPSVREIGEGVGLESTSSVHLHLKQMADAGIIKMVPGQPRCITVPELVIEWKGDQENV</sequence>
<protein>
    <recommendedName>
        <fullName evidence="1">LexA repressor DNA-binding domain-containing protein</fullName>
    </recommendedName>
</protein>
<feature type="domain" description="LexA repressor DNA-binding" evidence="1">
    <location>
        <begin position="3"/>
        <end position="61"/>
    </location>
</feature>